<dbReference type="PANTHER" id="PTHR31050:SF3">
    <property type="entry name" value="OS08G0412800 PROTEIN"/>
    <property type="match status" value="1"/>
</dbReference>
<reference evidence="4 5" key="1">
    <citation type="journal article" date="2020" name="bioRxiv">
        <title>Sequence and annotation of 42 cannabis genomes reveals extensive copy number variation in cannabinoid synthesis and pathogen resistance genes.</title>
        <authorList>
            <person name="Mckernan K.J."/>
            <person name="Helbert Y."/>
            <person name="Kane L.T."/>
            <person name="Ebling H."/>
            <person name="Zhang L."/>
            <person name="Liu B."/>
            <person name="Eaton Z."/>
            <person name="Mclaughlin S."/>
            <person name="Kingan S."/>
            <person name="Baybayan P."/>
            <person name="Concepcion G."/>
            <person name="Jordan M."/>
            <person name="Riva A."/>
            <person name="Barbazuk W."/>
            <person name="Harkins T."/>
        </authorList>
    </citation>
    <scope>NUCLEOTIDE SEQUENCE [LARGE SCALE GENOMIC DNA]</scope>
    <source>
        <strain evidence="4 5">cv. Jamaican Lion 4</strain>
        <strain evidence="3">Father</strain>
        <strain evidence="2">Mother</strain>
        <tissue evidence="3">Leaf</tissue>
    </source>
</reference>
<keyword evidence="5" id="KW-1185">Reference proteome</keyword>
<sequence>MYVTRPLSLYKKSPSALSEPPPEGPSSGIIVIQDEEAQPKCCFGLKKSDRIRRLPLPQNKKLEVYYVQGFARDRDLHFHSVWFIPVLGQPLSSNKYYAVHPFGKDRGEAFTCCKEDELETFCFYEYAPETQPQPLDPHNEYQQLELSLHGRYLTPWGSEKFKVDSVAPDGFAPGFLGRNGGWKLTFSESPWFELGQADGVDAALRAHHPDFNFPLATKKSKPVVVGKWYCPFVFIKEGTPKTMKDEMRNYMFYEMTLEQNWELICEKEHNSNGGGSCVVVDAVVQNETVAVGGEEAVVDDKFVADGVLWFRSMNSDEEETSIGLSLAVVERIKWEQERVGWVKRKEKEVRVQRTEECGGSLGWKRFGCYVLIERKAYTNSKEKNMSTSCFSSNKVKDVKPMPLDPFDQNQQVEITCHNDYFSAKAIAASDGFPINFLRKKHLIVRMYPPYYKLRQALGLNAALRGALPLLNNDDSTTLIVGKWYCPFMFVEEVMKLKDQVKRSMFYEMTLEQRWVRVSGCKKLENESNNTVFVNVVLETENVFVEGLKAICDERNVNTKKVVWFRSCERVGEEYGIGLNVVIVERMKWEQERVGWVSNGGKGSVVKEYNYDGLGEWTSFGCYILVESFVLRRMDRTVAFTYDFKHTHQIRCKWE</sequence>
<gene>
    <name evidence="2" type="ORF">F8388_024407</name>
    <name evidence="3" type="ORF">G4B88_012479</name>
</gene>
<accession>A0A7J6I519</accession>
<feature type="region of interest" description="Disordered" evidence="1">
    <location>
        <begin position="1"/>
        <end position="26"/>
    </location>
</feature>
<dbReference type="InterPro" id="IPR010683">
    <property type="entry name" value="DUF1262"/>
</dbReference>
<dbReference type="EMBL" id="JAATIQ010000007">
    <property type="protein sequence ID" value="KAF4402694.1"/>
    <property type="molecule type" value="Genomic_DNA"/>
</dbReference>
<protein>
    <submittedName>
        <fullName evidence="3">Uncharacterized protein</fullName>
    </submittedName>
</protein>
<dbReference type="PANTHER" id="PTHR31050">
    <property type="entry name" value="OS08G0413200 PROTEIN"/>
    <property type="match status" value="1"/>
</dbReference>
<evidence type="ECO:0000313" key="3">
    <source>
        <dbReference type="EMBL" id="KAF4402694.1"/>
    </source>
</evidence>
<comment type="caution">
    <text evidence="3">The sequence shown here is derived from an EMBL/GenBank/DDBJ whole genome shotgun (WGS) entry which is preliminary data.</text>
</comment>
<organism evidence="3 5">
    <name type="scientific">Cannabis sativa</name>
    <name type="common">Hemp</name>
    <name type="synonym">Marijuana</name>
    <dbReference type="NCBI Taxonomy" id="3483"/>
    <lineage>
        <taxon>Eukaryota</taxon>
        <taxon>Viridiplantae</taxon>
        <taxon>Streptophyta</taxon>
        <taxon>Embryophyta</taxon>
        <taxon>Tracheophyta</taxon>
        <taxon>Spermatophyta</taxon>
        <taxon>Magnoliopsida</taxon>
        <taxon>eudicotyledons</taxon>
        <taxon>Gunneridae</taxon>
        <taxon>Pentapetalae</taxon>
        <taxon>rosids</taxon>
        <taxon>fabids</taxon>
        <taxon>Rosales</taxon>
        <taxon>Cannabaceae</taxon>
        <taxon>Cannabis</taxon>
    </lineage>
</organism>
<dbReference type="AlphaFoldDB" id="A0A7J6I519"/>
<dbReference type="EMBL" id="JAATIP010000232">
    <property type="protein sequence ID" value="KAF4357796.1"/>
    <property type="molecule type" value="Genomic_DNA"/>
</dbReference>
<dbReference type="Proteomes" id="UP000525078">
    <property type="component" value="Unassembled WGS sequence"/>
</dbReference>
<evidence type="ECO:0000313" key="5">
    <source>
        <dbReference type="Proteomes" id="UP000583929"/>
    </source>
</evidence>
<evidence type="ECO:0000313" key="4">
    <source>
        <dbReference type="Proteomes" id="UP000525078"/>
    </source>
</evidence>
<name>A0A7J6I519_CANSA</name>
<dbReference type="Proteomes" id="UP000583929">
    <property type="component" value="Unassembled WGS sequence"/>
</dbReference>
<dbReference type="Pfam" id="PF06880">
    <property type="entry name" value="DUF1262"/>
    <property type="match status" value="1"/>
</dbReference>
<proteinExistence type="predicted"/>
<evidence type="ECO:0000313" key="2">
    <source>
        <dbReference type="EMBL" id="KAF4357796.1"/>
    </source>
</evidence>
<evidence type="ECO:0000256" key="1">
    <source>
        <dbReference type="SAM" id="MobiDB-lite"/>
    </source>
</evidence>